<reference evidence="3" key="1">
    <citation type="submission" date="2023-10" db="EMBL/GenBank/DDBJ databases">
        <title>Genome assembly of Pristionchus species.</title>
        <authorList>
            <person name="Yoshida K."/>
            <person name="Sommer R.J."/>
        </authorList>
    </citation>
    <scope>NUCLEOTIDE SEQUENCE</scope>
    <source>
        <strain evidence="3">RS5133</strain>
    </source>
</reference>
<dbReference type="Proteomes" id="UP001432322">
    <property type="component" value="Unassembled WGS sequence"/>
</dbReference>
<organism evidence="3 4">
    <name type="scientific">Pristionchus fissidentatus</name>
    <dbReference type="NCBI Taxonomy" id="1538716"/>
    <lineage>
        <taxon>Eukaryota</taxon>
        <taxon>Metazoa</taxon>
        <taxon>Ecdysozoa</taxon>
        <taxon>Nematoda</taxon>
        <taxon>Chromadorea</taxon>
        <taxon>Rhabditida</taxon>
        <taxon>Rhabditina</taxon>
        <taxon>Diplogasteromorpha</taxon>
        <taxon>Diplogasteroidea</taxon>
        <taxon>Neodiplogasteridae</taxon>
        <taxon>Pristionchus</taxon>
    </lineage>
</organism>
<evidence type="ECO:0000256" key="2">
    <source>
        <dbReference type="SAM" id="SignalP"/>
    </source>
</evidence>
<sequence>MFKYILLAVITIFAVLAFIGQREAGASDASHFHALDAVLRIRAGRGWIVDKVSSDDDEVELSRMRESRCTDDASDAPSYHASDAAPPRLRVGRGSIVEKDSGNNEGDELSRLRGARSVLPSHAKMHSA</sequence>
<evidence type="ECO:0000313" key="3">
    <source>
        <dbReference type="EMBL" id="GMT17286.1"/>
    </source>
</evidence>
<feature type="compositionally biased region" description="Basic and acidic residues" evidence="1">
    <location>
        <begin position="60"/>
        <end position="71"/>
    </location>
</feature>
<feature type="signal peptide" evidence="2">
    <location>
        <begin position="1"/>
        <end position="17"/>
    </location>
</feature>
<accession>A0AAV5VF15</accession>
<evidence type="ECO:0000256" key="1">
    <source>
        <dbReference type="SAM" id="MobiDB-lite"/>
    </source>
</evidence>
<gene>
    <name evidence="3" type="ORF">PFISCL1PPCAC_8583</name>
</gene>
<comment type="caution">
    <text evidence="3">The sequence shown here is derived from an EMBL/GenBank/DDBJ whole genome shotgun (WGS) entry which is preliminary data.</text>
</comment>
<feature type="chain" id="PRO_5043708614" evidence="2">
    <location>
        <begin position="18"/>
        <end position="128"/>
    </location>
</feature>
<keyword evidence="4" id="KW-1185">Reference proteome</keyword>
<name>A0AAV5VF15_9BILA</name>
<proteinExistence type="predicted"/>
<evidence type="ECO:0000313" key="4">
    <source>
        <dbReference type="Proteomes" id="UP001432322"/>
    </source>
</evidence>
<protein>
    <submittedName>
        <fullName evidence="3">Uncharacterized protein</fullName>
    </submittedName>
</protein>
<feature type="region of interest" description="Disordered" evidence="1">
    <location>
        <begin position="59"/>
        <end position="128"/>
    </location>
</feature>
<dbReference type="AlphaFoldDB" id="A0AAV5VF15"/>
<dbReference type="EMBL" id="BTSY01000003">
    <property type="protein sequence ID" value="GMT17286.1"/>
    <property type="molecule type" value="Genomic_DNA"/>
</dbReference>
<keyword evidence="2" id="KW-0732">Signal</keyword>